<keyword evidence="4" id="KW-1185">Reference proteome</keyword>
<dbReference type="InterPro" id="IPR009015">
    <property type="entry name" value="Fucose_isomerase_N/cen_sf"/>
</dbReference>
<organism evidence="3 4">
    <name type="scientific">Breznakiella homolactica</name>
    <dbReference type="NCBI Taxonomy" id="2798577"/>
    <lineage>
        <taxon>Bacteria</taxon>
        <taxon>Pseudomonadati</taxon>
        <taxon>Spirochaetota</taxon>
        <taxon>Spirochaetia</taxon>
        <taxon>Spirochaetales</taxon>
        <taxon>Breznakiellaceae</taxon>
        <taxon>Breznakiella</taxon>
    </lineage>
</organism>
<dbReference type="KEGG" id="bhc:JFL75_00840"/>
<dbReference type="SUPFAM" id="SSF53743">
    <property type="entry name" value="FucI/AraA N-terminal and middle domains"/>
    <property type="match status" value="1"/>
</dbReference>
<gene>
    <name evidence="3" type="ORF">JFL75_00840</name>
</gene>
<dbReference type="GO" id="GO:0005996">
    <property type="term" value="P:monosaccharide metabolic process"/>
    <property type="evidence" value="ECO:0007669"/>
    <property type="project" value="InterPro"/>
</dbReference>
<dbReference type="PANTHER" id="PTHR36120:SF1">
    <property type="entry name" value="L-FUCOSE ISOMERASE C-TERMINAL DOMAIN-CONTAINING PROTEIN"/>
    <property type="match status" value="1"/>
</dbReference>
<dbReference type="RefSeq" id="WP_215626801.1">
    <property type="nucleotide sequence ID" value="NZ_CP067089.2"/>
</dbReference>
<sequence length="455" mass="51723">MPASAMEVTLSVKPLMGILVHSDFWEGPCRGGIKEEMMPDAELKTAREKFKKNKPILERLIPQVKVLDPVFVPYTESFVVDDAIVREIETDMPGTDCIMVMNQRIPKIERFGKPVISYTHAVSAADICAYLRSIGREGYYAIDLEELNELLHLLWVRKAVSRTRPLILTAGESPTWGLLSNIRDLEGLRSRFGIEIIKKPYTDIFPAMDSADETEARRLARELAEGSQENKLTQDDLTSDLKYYLAAQEMMDRFGCNAFSTACVELCRSRIPQARRFVPCITHSLLKDRGMPSGCEEDLNALTAMTILMYTSLKPAFMGNPLYETDEVITLHHSVPCLQMNGFDAQKLDYKIYPFTGQGFGGKIQIDFAQNREEEVTLARFDPTGTKMLVKTGKVLSSEYKMTYCSPYYFIEMDRARDFLHAVMDFGHHQVLVFGDQRKKLRALSRIMGFEIVEP</sequence>
<keyword evidence="2" id="KW-0119">Carbohydrate metabolism</keyword>
<dbReference type="PANTHER" id="PTHR36120">
    <property type="entry name" value="FUCOSE ISOMERASE"/>
    <property type="match status" value="1"/>
</dbReference>
<evidence type="ECO:0000256" key="1">
    <source>
        <dbReference type="ARBA" id="ARBA00023235"/>
    </source>
</evidence>
<evidence type="ECO:0000256" key="2">
    <source>
        <dbReference type="ARBA" id="ARBA00023277"/>
    </source>
</evidence>
<dbReference type="Proteomes" id="UP000595917">
    <property type="component" value="Chromosome"/>
</dbReference>
<dbReference type="EMBL" id="CP067089">
    <property type="protein sequence ID" value="QQO09498.1"/>
    <property type="molecule type" value="Genomic_DNA"/>
</dbReference>
<evidence type="ECO:0000313" key="3">
    <source>
        <dbReference type="EMBL" id="QQO09498.1"/>
    </source>
</evidence>
<dbReference type="AlphaFoldDB" id="A0A7T8BBS0"/>
<keyword evidence="1" id="KW-0413">Isomerase</keyword>
<protein>
    <recommendedName>
        <fullName evidence="5">L-fucose isomerase</fullName>
    </recommendedName>
</protein>
<proteinExistence type="predicted"/>
<evidence type="ECO:0008006" key="5">
    <source>
        <dbReference type="Google" id="ProtNLM"/>
    </source>
</evidence>
<dbReference type="GO" id="GO:0005737">
    <property type="term" value="C:cytoplasm"/>
    <property type="evidence" value="ECO:0007669"/>
    <property type="project" value="InterPro"/>
</dbReference>
<evidence type="ECO:0000313" key="4">
    <source>
        <dbReference type="Proteomes" id="UP000595917"/>
    </source>
</evidence>
<name>A0A7T8BBS0_9SPIR</name>
<reference evidence="3" key="1">
    <citation type="submission" date="2021-01" db="EMBL/GenBank/DDBJ databases">
        <title>Description of Breznakiella homolactica.</title>
        <authorList>
            <person name="Song Y."/>
            <person name="Brune A."/>
        </authorList>
    </citation>
    <scope>NUCLEOTIDE SEQUENCE</scope>
    <source>
        <strain evidence="3">RmG30</strain>
    </source>
</reference>
<accession>A0A7T8BBS0</accession>
<dbReference type="GO" id="GO:0016861">
    <property type="term" value="F:intramolecular oxidoreductase activity, interconverting aldoses and ketoses"/>
    <property type="evidence" value="ECO:0007669"/>
    <property type="project" value="InterPro"/>
</dbReference>